<protein>
    <submittedName>
        <fullName evidence="1">Uncharacterized protein</fullName>
    </submittedName>
</protein>
<evidence type="ECO:0000313" key="2">
    <source>
        <dbReference type="Proteomes" id="UP001140091"/>
    </source>
</evidence>
<feature type="non-terminal residue" evidence="1">
    <location>
        <position position="50"/>
    </location>
</feature>
<organism evidence="1 2">
    <name type="scientific">Candolleomyces eurysporus</name>
    <dbReference type="NCBI Taxonomy" id="2828524"/>
    <lineage>
        <taxon>Eukaryota</taxon>
        <taxon>Fungi</taxon>
        <taxon>Dikarya</taxon>
        <taxon>Basidiomycota</taxon>
        <taxon>Agaricomycotina</taxon>
        <taxon>Agaricomycetes</taxon>
        <taxon>Agaricomycetidae</taxon>
        <taxon>Agaricales</taxon>
        <taxon>Agaricineae</taxon>
        <taxon>Psathyrellaceae</taxon>
        <taxon>Candolleomyces</taxon>
    </lineage>
</organism>
<accession>A0A9W8JJW6</accession>
<dbReference type="Proteomes" id="UP001140091">
    <property type="component" value="Unassembled WGS sequence"/>
</dbReference>
<gene>
    <name evidence="1" type="ORF">H1R20_g2018</name>
</gene>
<proteinExistence type="predicted"/>
<sequence length="50" mass="5595">MENSLDHLYDSNAVPSNSELQKLKDLLAPDEIALSRLEKEIKRAGEAIQT</sequence>
<dbReference type="EMBL" id="JANBPK010000706">
    <property type="protein sequence ID" value="KAJ2935098.1"/>
    <property type="molecule type" value="Genomic_DNA"/>
</dbReference>
<evidence type="ECO:0000313" key="1">
    <source>
        <dbReference type="EMBL" id="KAJ2935098.1"/>
    </source>
</evidence>
<dbReference type="AlphaFoldDB" id="A0A9W8JJW6"/>
<reference evidence="1" key="1">
    <citation type="submission" date="2022-06" db="EMBL/GenBank/DDBJ databases">
        <title>Genome Sequence of Candolleomyces eurysporus.</title>
        <authorList>
            <person name="Buettner E."/>
        </authorList>
    </citation>
    <scope>NUCLEOTIDE SEQUENCE</scope>
    <source>
        <strain evidence="1">VTCC 930004</strain>
    </source>
</reference>
<dbReference type="OrthoDB" id="2838005at2759"/>
<comment type="caution">
    <text evidence="1">The sequence shown here is derived from an EMBL/GenBank/DDBJ whole genome shotgun (WGS) entry which is preliminary data.</text>
</comment>
<name>A0A9W8JJW6_9AGAR</name>
<keyword evidence="2" id="KW-1185">Reference proteome</keyword>